<keyword evidence="1" id="KW-0812">Transmembrane</keyword>
<gene>
    <name evidence="2" type="ORF">E8E12_002027</name>
</gene>
<evidence type="ECO:0000313" key="3">
    <source>
        <dbReference type="Proteomes" id="UP000758155"/>
    </source>
</evidence>
<feature type="transmembrane region" description="Helical" evidence="1">
    <location>
        <begin position="70"/>
        <end position="94"/>
    </location>
</feature>
<dbReference type="EMBL" id="SWKV01000005">
    <property type="protein sequence ID" value="KAF3045869.1"/>
    <property type="molecule type" value="Genomic_DNA"/>
</dbReference>
<keyword evidence="1" id="KW-0472">Membrane</keyword>
<evidence type="ECO:0000313" key="2">
    <source>
        <dbReference type="EMBL" id="KAF3045869.1"/>
    </source>
</evidence>
<organism evidence="2 3">
    <name type="scientific">Didymella heteroderae</name>
    <dbReference type="NCBI Taxonomy" id="1769908"/>
    <lineage>
        <taxon>Eukaryota</taxon>
        <taxon>Fungi</taxon>
        <taxon>Dikarya</taxon>
        <taxon>Ascomycota</taxon>
        <taxon>Pezizomycotina</taxon>
        <taxon>Dothideomycetes</taxon>
        <taxon>Pleosporomycetidae</taxon>
        <taxon>Pleosporales</taxon>
        <taxon>Pleosporineae</taxon>
        <taxon>Didymellaceae</taxon>
        <taxon>Didymella</taxon>
    </lineage>
</organism>
<reference evidence="2" key="1">
    <citation type="submission" date="2019-04" db="EMBL/GenBank/DDBJ databases">
        <title>Sequencing of skin fungus with MAO and IRED activity.</title>
        <authorList>
            <person name="Marsaioli A.J."/>
            <person name="Bonatto J.M.C."/>
            <person name="Reis Junior O."/>
        </authorList>
    </citation>
    <scope>NUCLEOTIDE SEQUENCE</scope>
    <source>
        <strain evidence="2">28M1</strain>
    </source>
</reference>
<proteinExistence type="predicted"/>
<keyword evidence="3" id="KW-1185">Reference proteome</keyword>
<keyword evidence="1" id="KW-1133">Transmembrane helix</keyword>
<feature type="transmembrane region" description="Helical" evidence="1">
    <location>
        <begin position="35"/>
        <end position="58"/>
    </location>
</feature>
<accession>A0A9P4WYM8</accession>
<evidence type="ECO:0000256" key="1">
    <source>
        <dbReference type="SAM" id="Phobius"/>
    </source>
</evidence>
<evidence type="ECO:0008006" key="4">
    <source>
        <dbReference type="Google" id="ProtNLM"/>
    </source>
</evidence>
<feature type="transmembrane region" description="Helical" evidence="1">
    <location>
        <begin position="100"/>
        <end position="119"/>
    </location>
</feature>
<sequence>MTGNSKEFKDDPTFVPWGPFVPPHFVNEPISRTDIITASVVWGLTLVATLSATYLGYGQTRNSRSPLRSAYVWMIWIELAVCFAMGLECFLHMLKVIRPSFALYFTLVFLWCIQTQLLLQIVINRIRVIVANRDLSRKIMICTAAFVTVINISVVVLWVPARLQINHGFKMANMIWDRIEKVLYLLVDAGLNWYFLRTVKANLINNGLTKYDKLVSFNKKMVVLSLSMDVMIIAAMSIPNSLVYVQFHPLAYLVKLNIEMVMANLIKRIAVSTARKTGQAEIAKEFQSNSSNTLSRRQSTTITRQSRNCGQFHELESVASLATDGKSDTCVVQVIPAGNQIKQTTEVVISRDSDMDCPADRPGPKIKITGGHTDTVGIEDQRKSAANTFHAVRLTTQATTKEW</sequence>
<dbReference type="Proteomes" id="UP000758155">
    <property type="component" value="Unassembled WGS sequence"/>
</dbReference>
<comment type="caution">
    <text evidence="2">The sequence shown here is derived from an EMBL/GenBank/DDBJ whole genome shotgun (WGS) entry which is preliminary data.</text>
</comment>
<name>A0A9P4WYM8_9PLEO</name>
<dbReference type="AlphaFoldDB" id="A0A9P4WYM8"/>
<feature type="transmembrane region" description="Helical" evidence="1">
    <location>
        <begin position="139"/>
        <end position="161"/>
    </location>
</feature>
<dbReference type="PANTHER" id="PTHR35179:SF1">
    <property type="entry name" value="INTEGRAL MEMBRANE PROTEIN"/>
    <property type="match status" value="1"/>
</dbReference>
<dbReference type="OrthoDB" id="3205825at2759"/>
<protein>
    <recommendedName>
        <fullName evidence="4">Transmembrane protein</fullName>
    </recommendedName>
</protein>
<dbReference type="PANTHER" id="PTHR35179">
    <property type="entry name" value="PROTEIN CBG02620"/>
    <property type="match status" value="1"/>
</dbReference>